<dbReference type="AlphaFoldDB" id="A0A9P1GQY2"/>
<keyword evidence="2" id="KW-0472">Membrane</keyword>
<feature type="transmembrane region" description="Helical" evidence="2">
    <location>
        <begin position="265"/>
        <end position="289"/>
    </location>
</feature>
<feature type="transmembrane region" description="Helical" evidence="2">
    <location>
        <begin position="234"/>
        <end position="253"/>
    </location>
</feature>
<accession>A0A9P1GQY2</accession>
<dbReference type="GO" id="GO:0016020">
    <property type="term" value="C:membrane"/>
    <property type="evidence" value="ECO:0007669"/>
    <property type="project" value="TreeGrafter"/>
</dbReference>
<dbReference type="GO" id="GO:0015179">
    <property type="term" value="F:L-amino acid transmembrane transporter activity"/>
    <property type="evidence" value="ECO:0007669"/>
    <property type="project" value="TreeGrafter"/>
</dbReference>
<feature type="region of interest" description="Disordered" evidence="1">
    <location>
        <begin position="1"/>
        <end position="23"/>
    </location>
</feature>
<feature type="transmembrane region" description="Helical" evidence="2">
    <location>
        <begin position="61"/>
        <end position="87"/>
    </location>
</feature>
<evidence type="ECO:0000256" key="1">
    <source>
        <dbReference type="SAM" id="MobiDB-lite"/>
    </source>
</evidence>
<feature type="transmembrane region" description="Helical" evidence="2">
    <location>
        <begin position="196"/>
        <end position="214"/>
    </location>
</feature>
<reference evidence="3" key="1">
    <citation type="submission" date="2022-10" db="EMBL/GenBank/DDBJ databases">
        <authorList>
            <person name="Chen Y."/>
            <person name="Dougan E. K."/>
            <person name="Chan C."/>
            <person name="Rhodes N."/>
            <person name="Thang M."/>
        </authorList>
    </citation>
    <scope>NUCLEOTIDE SEQUENCE</scope>
</reference>
<feature type="transmembrane region" description="Helical" evidence="2">
    <location>
        <begin position="309"/>
        <end position="331"/>
    </location>
</feature>
<comment type="caution">
    <text evidence="3">The sequence shown here is derived from an EMBL/GenBank/DDBJ whole genome shotgun (WGS) entry which is preliminary data.</text>
</comment>
<organism evidence="3">
    <name type="scientific">Cladocopium goreaui</name>
    <dbReference type="NCBI Taxonomy" id="2562237"/>
    <lineage>
        <taxon>Eukaryota</taxon>
        <taxon>Sar</taxon>
        <taxon>Alveolata</taxon>
        <taxon>Dinophyceae</taxon>
        <taxon>Suessiales</taxon>
        <taxon>Symbiodiniaceae</taxon>
        <taxon>Cladocopium</taxon>
    </lineage>
</organism>
<feature type="transmembrane region" description="Helical" evidence="2">
    <location>
        <begin position="118"/>
        <end position="135"/>
    </location>
</feature>
<feature type="transmembrane region" description="Helical" evidence="2">
    <location>
        <begin position="379"/>
        <end position="404"/>
    </location>
</feature>
<name>A0A9P1GQY2_9DINO</name>
<evidence type="ECO:0000256" key="2">
    <source>
        <dbReference type="SAM" id="Phobius"/>
    </source>
</evidence>
<feature type="transmembrane region" description="Helical" evidence="2">
    <location>
        <begin position="416"/>
        <end position="440"/>
    </location>
</feature>
<keyword evidence="6" id="KW-1185">Reference proteome</keyword>
<keyword evidence="2 5" id="KW-0812">Transmembrane</keyword>
<keyword evidence="2" id="KW-1133">Transmembrane helix</keyword>
<dbReference type="EMBL" id="CAMXCT020006757">
    <property type="protein sequence ID" value="CAL1172939.1"/>
    <property type="molecule type" value="Genomic_DNA"/>
</dbReference>
<evidence type="ECO:0000313" key="4">
    <source>
        <dbReference type="EMBL" id="CAL1172939.1"/>
    </source>
</evidence>
<evidence type="ECO:0000313" key="3">
    <source>
        <dbReference type="EMBL" id="CAI4019564.1"/>
    </source>
</evidence>
<proteinExistence type="predicted"/>
<dbReference type="OrthoDB" id="441183at2759"/>
<dbReference type="PANTHER" id="PTHR22950:SF652">
    <property type="entry name" value="TRANSMEMBRANE AMINO ACID TRANSPORTER FAMILY PROTEIN"/>
    <property type="match status" value="1"/>
</dbReference>
<sequence>MEMQQGSERLACEGSPTGTTRTASNDFCSRSAGVNTSSKGLNFVEAVMVSFNSGLGPTLSVVAYAAMLSGSVGFLFVLFVATVTAIVEQQTLMRASVECNATTFQELCQRTPAWARQTTIWSGLIYLWACGGFYFDFLEAFFEGQLCPLLCASNGDVWLCQSRWSLSLPILLMIYVVCSPAELSGRLARGINITNMFVKTLVIAAAILKGFLTWRTKTETTSYVTWRPIGFFRVTSILMSSLANTGILPQLAADVQPALREKVTTWCPAIAVSMQSSVYVVVALVGYAALGSAVDLDLFKIYEEKYPDVLTSILQGSMALMIYFNLPLAILPCKSQVWNFFSADVSLAEAPWAMQVALTLFFSLSSIAVPTLIGDEAFGNLILTVASTTGVWMNLLLPAVILIYSRAPSDGRERHVWLMKVAWIVLLGVLCLIDGIIQMLEPQSSTRDPKLAQAKKPTSNGFRLKVGRFLVKPGENDAGFLRAEL</sequence>
<reference evidence="4" key="2">
    <citation type="submission" date="2024-04" db="EMBL/GenBank/DDBJ databases">
        <authorList>
            <person name="Chen Y."/>
            <person name="Shah S."/>
            <person name="Dougan E. K."/>
            <person name="Thang M."/>
            <person name="Chan C."/>
        </authorList>
    </citation>
    <scope>NUCLEOTIDE SEQUENCE [LARGE SCALE GENOMIC DNA]</scope>
</reference>
<evidence type="ECO:0000313" key="5">
    <source>
        <dbReference type="EMBL" id="CAL4806876.1"/>
    </source>
</evidence>
<feature type="transmembrane region" description="Helical" evidence="2">
    <location>
        <begin position="352"/>
        <end position="373"/>
    </location>
</feature>
<feature type="non-terminal residue" evidence="3">
    <location>
        <position position="485"/>
    </location>
</feature>
<dbReference type="PANTHER" id="PTHR22950">
    <property type="entry name" value="AMINO ACID TRANSPORTER"/>
    <property type="match status" value="1"/>
</dbReference>
<dbReference type="EMBL" id="CAMXCT030006757">
    <property type="protein sequence ID" value="CAL4806876.1"/>
    <property type="molecule type" value="Genomic_DNA"/>
</dbReference>
<feature type="transmembrane region" description="Helical" evidence="2">
    <location>
        <begin position="164"/>
        <end position="184"/>
    </location>
</feature>
<dbReference type="EMBL" id="CAMXCT010006757">
    <property type="protein sequence ID" value="CAI4019564.1"/>
    <property type="molecule type" value="Genomic_DNA"/>
</dbReference>
<gene>
    <name evidence="3" type="ORF">C1SCF055_LOCUS44058</name>
</gene>
<protein>
    <submittedName>
        <fullName evidence="5">Amino acid transporter transmembrane domain-containing protein</fullName>
    </submittedName>
</protein>
<dbReference type="Proteomes" id="UP001152797">
    <property type="component" value="Unassembled WGS sequence"/>
</dbReference>
<evidence type="ECO:0000313" key="6">
    <source>
        <dbReference type="Proteomes" id="UP001152797"/>
    </source>
</evidence>